<name>A0AAD3TVU5_9TREE</name>
<organism evidence="11 12">
    <name type="scientific">Cutaneotrichosporon spelunceum</name>
    <dbReference type="NCBI Taxonomy" id="1672016"/>
    <lineage>
        <taxon>Eukaryota</taxon>
        <taxon>Fungi</taxon>
        <taxon>Dikarya</taxon>
        <taxon>Basidiomycota</taxon>
        <taxon>Agaricomycotina</taxon>
        <taxon>Tremellomycetes</taxon>
        <taxon>Trichosporonales</taxon>
        <taxon>Trichosporonaceae</taxon>
        <taxon>Cutaneotrichosporon</taxon>
    </lineage>
</organism>
<feature type="compositionally biased region" description="Polar residues" evidence="7">
    <location>
        <begin position="444"/>
        <end position="459"/>
    </location>
</feature>
<reference evidence="11" key="2">
    <citation type="submission" date="2023-06" db="EMBL/GenBank/DDBJ databases">
        <authorList>
            <person name="Kobayashi Y."/>
            <person name="Kayamori A."/>
            <person name="Aoki K."/>
            <person name="Shiwa Y."/>
            <person name="Fujita N."/>
            <person name="Sugita T."/>
            <person name="Iwasaki W."/>
            <person name="Tanaka N."/>
            <person name="Takashima M."/>
        </authorList>
    </citation>
    <scope>NUCLEOTIDE SEQUENCE</scope>
    <source>
        <strain evidence="11">HIS016</strain>
    </source>
</reference>
<dbReference type="GO" id="GO:0071944">
    <property type="term" value="C:cell periphery"/>
    <property type="evidence" value="ECO:0007669"/>
    <property type="project" value="UniProtKB-ARBA"/>
</dbReference>
<comment type="subcellular location">
    <subcellularLocation>
        <location evidence="1">Membrane</location>
        <topology evidence="1">Single-pass membrane protein</topology>
    </subcellularLocation>
</comment>
<dbReference type="GO" id="GO:0016020">
    <property type="term" value="C:membrane"/>
    <property type="evidence" value="ECO:0007669"/>
    <property type="project" value="UniProtKB-SubCell"/>
</dbReference>
<keyword evidence="12" id="KW-1185">Reference proteome</keyword>
<sequence length="648" mass="65516">MTRLKASAAVATLFTLATPALAQSLDPSSGCFYLTGSTLCPGFEGSYVAVNDHISIYPFFSKVYDVQDFDNHGTQYVNNLASTKLDDTLGCNNAQSTTIRYERTVLCGIWTSSSGSLSCIQYYQGPTAVLPKQVCATTCDQNRQSLQDITSNSTICGKSRSSRANQIATDYAACTAGASTATTCVSGDMNEHNCGYANSTSQVCSLCSNSPEKCCAEPSFDISGLCGIDAAALSSAAATSTATAGASKQGSGNKGISGGAIAGIVVGVVCGIALIAALAFYLWRRKRNNNKSNGHLLMSPEEKNQENGWRQTTPESPTQNSPEVRSGPISGAAIEREHSGTNASVGAAATPAVGHPVQTATPTTSDLSASPSVANPTAPGASSNIRGAPSSGPSHGHSGAMAGAAAAGAAVVGAAALAANKQRRDAPSPPVQRNVSPPTPITAPHQSMPQPHSSTTPTAASFPHVPSSPPRPLPSLPTNTSPRSPQSQYPTLQQPASQSRAVAQAPGPKAALATAPQSGAVIAPAPAPAPAPAAAAAAPSNAANMAGVGAGASAAAAASAVAGADTTRLPRLELPQGSGVWIQEGSQVIAQHPYNAALVDELTLVPGMILTVYEIYDDGWARGVVSAGGDPNQIGRVGQFPVVCVTKA</sequence>
<evidence type="ECO:0000256" key="9">
    <source>
        <dbReference type="SAM" id="SignalP"/>
    </source>
</evidence>
<feature type="region of interest" description="Disordered" evidence="7">
    <location>
        <begin position="351"/>
        <end position="400"/>
    </location>
</feature>
<dbReference type="InterPro" id="IPR036028">
    <property type="entry name" value="SH3-like_dom_sf"/>
</dbReference>
<proteinExistence type="predicted"/>
<evidence type="ECO:0000259" key="10">
    <source>
        <dbReference type="PROSITE" id="PS50002"/>
    </source>
</evidence>
<evidence type="ECO:0000256" key="3">
    <source>
        <dbReference type="ARBA" id="ARBA00022692"/>
    </source>
</evidence>
<evidence type="ECO:0000256" key="2">
    <source>
        <dbReference type="ARBA" id="ARBA00022443"/>
    </source>
</evidence>
<dbReference type="CDD" id="cd12087">
    <property type="entry name" value="TM_EGFR-like"/>
    <property type="match status" value="1"/>
</dbReference>
<evidence type="ECO:0000313" key="11">
    <source>
        <dbReference type="EMBL" id="GMK57454.1"/>
    </source>
</evidence>
<keyword evidence="2 6" id="KW-0728">SH3 domain</keyword>
<feature type="compositionally biased region" description="Polar residues" evidence="7">
    <location>
        <begin position="306"/>
        <end position="323"/>
    </location>
</feature>
<feature type="transmembrane region" description="Helical" evidence="8">
    <location>
        <begin position="260"/>
        <end position="283"/>
    </location>
</feature>
<evidence type="ECO:0000256" key="6">
    <source>
        <dbReference type="PROSITE-ProRule" id="PRU00192"/>
    </source>
</evidence>
<protein>
    <recommendedName>
        <fullName evidence="10">SH3 domain-containing protein</fullName>
    </recommendedName>
</protein>
<dbReference type="AlphaFoldDB" id="A0AAD3TVU5"/>
<keyword evidence="3 8" id="KW-0812">Transmembrane</keyword>
<feature type="region of interest" description="Disordered" evidence="7">
    <location>
        <begin position="419"/>
        <end position="511"/>
    </location>
</feature>
<dbReference type="InterPro" id="IPR051694">
    <property type="entry name" value="Immunoregulatory_rcpt-like"/>
</dbReference>
<feature type="compositionally biased region" description="Polar residues" evidence="7">
    <location>
        <begin position="486"/>
        <end position="501"/>
    </location>
</feature>
<feature type="compositionally biased region" description="Polar residues" evidence="7">
    <location>
        <begin position="358"/>
        <end position="385"/>
    </location>
</feature>
<evidence type="ECO:0000256" key="4">
    <source>
        <dbReference type="ARBA" id="ARBA00022989"/>
    </source>
</evidence>
<feature type="chain" id="PRO_5042248523" description="SH3 domain-containing protein" evidence="9">
    <location>
        <begin position="23"/>
        <end position="648"/>
    </location>
</feature>
<evidence type="ECO:0000256" key="5">
    <source>
        <dbReference type="ARBA" id="ARBA00023136"/>
    </source>
</evidence>
<feature type="compositionally biased region" description="Pro residues" evidence="7">
    <location>
        <begin position="466"/>
        <end position="475"/>
    </location>
</feature>
<dbReference type="Gene3D" id="2.30.30.40">
    <property type="entry name" value="SH3 Domains"/>
    <property type="match status" value="1"/>
</dbReference>
<dbReference type="PROSITE" id="PS50002">
    <property type="entry name" value="SH3"/>
    <property type="match status" value="1"/>
</dbReference>
<gene>
    <name evidence="11" type="ORF">CspeluHIS016_0402880</name>
</gene>
<dbReference type="CDD" id="cd00174">
    <property type="entry name" value="SH3"/>
    <property type="match status" value="1"/>
</dbReference>
<keyword evidence="9" id="KW-0732">Signal</keyword>
<dbReference type="PANTHER" id="PTHR15549">
    <property type="entry name" value="PAIRED IMMUNOGLOBULIN-LIKE TYPE 2 RECEPTOR"/>
    <property type="match status" value="1"/>
</dbReference>
<feature type="compositionally biased region" description="Low complexity" evidence="7">
    <location>
        <begin position="387"/>
        <end position="400"/>
    </location>
</feature>
<evidence type="ECO:0000256" key="7">
    <source>
        <dbReference type="SAM" id="MobiDB-lite"/>
    </source>
</evidence>
<keyword evidence="4 8" id="KW-1133">Transmembrane helix</keyword>
<dbReference type="InterPro" id="IPR001452">
    <property type="entry name" value="SH3_domain"/>
</dbReference>
<reference evidence="11" key="1">
    <citation type="journal article" date="2023" name="BMC Genomics">
        <title>Chromosome-level genome assemblies of Cutaneotrichosporon spp. (Trichosporonales, Basidiomycota) reveal imbalanced evolution between nucleotide sequences and chromosome synteny.</title>
        <authorList>
            <person name="Kobayashi Y."/>
            <person name="Kayamori A."/>
            <person name="Aoki K."/>
            <person name="Shiwa Y."/>
            <person name="Matsutani M."/>
            <person name="Fujita N."/>
            <person name="Sugita T."/>
            <person name="Iwasaki W."/>
            <person name="Tanaka N."/>
            <person name="Takashima M."/>
        </authorList>
    </citation>
    <scope>NUCLEOTIDE SEQUENCE</scope>
    <source>
        <strain evidence="11">HIS016</strain>
    </source>
</reference>
<feature type="domain" description="SH3" evidence="10">
    <location>
        <begin position="583"/>
        <end position="648"/>
    </location>
</feature>
<accession>A0AAD3TVU5</accession>
<dbReference type="SMART" id="SM00326">
    <property type="entry name" value="SH3"/>
    <property type="match status" value="1"/>
</dbReference>
<feature type="region of interest" description="Disordered" evidence="7">
    <location>
        <begin position="292"/>
        <end position="328"/>
    </location>
</feature>
<feature type="compositionally biased region" description="Low complexity" evidence="7">
    <location>
        <begin position="476"/>
        <end position="485"/>
    </location>
</feature>
<dbReference type="SUPFAM" id="SSF50044">
    <property type="entry name" value="SH3-domain"/>
    <property type="match status" value="1"/>
</dbReference>
<evidence type="ECO:0000256" key="1">
    <source>
        <dbReference type="ARBA" id="ARBA00004167"/>
    </source>
</evidence>
<keyword evidence="5 8" id="KW-0472">Membrane</keyword>
<evidence type="ECO:0000256" key="8">
    <source>
        <dbReference type="SAM" id="Phobius"/>
    </source>
</evidence>
<comment type="caution">
    <text evidence="11">The sequence shown here is derived from an EMBL/GenBank/DDBJ whole genome shotgun (WGS) entry which is preliminary data.</text>
</comment>
<dbReference type="Proteomes" id="UP001222932">
    <property type="component" value="Unassembled WGS sequence"/>
</dbReference>
<feature type="signal peptide" evidence="9">
    <location>
        <begin position="1"/>
        <end position="22"/>
    </location>
</feature>
<evidence type="ECO:0000313" key="12">
    <source>
        <dbReference type="Proteomes" id="UP001222932"/>
    </source>
</evidence>
<dbReference type="EMBL" id="BTCM01000004">
    <property type="protein sequence ID" value="GMK57454.1"/>
    <property type="molecule type" value="Genomic_DNA"/>
</dbReference>